<accession>E6LP77</accession>
<dbReference type="GO" id="GO:0009236">
    <property type="term" value="P:cobalamin biosynthetic process"/>
    <property type="evidence" value="ECO:0007669"/>
    <property type="project" value="UniProtKB-UniRule"/>
</dbReference>
<dbReference type="GO" id="GO:0048472">
    <property type="term" value="F:threonine-phosphate decarboxylase activity"/>
    <property type="evidence" value="ECO:0007669"/>
    <property type="project" value="InterPro"/>
</dbReference>
<evidence type="ECO:0000256" key="1">
    <source>
        <dbReference type="ARBA" id="ARBA00004651"/>
    </source>
</evidence>
<dbReference type="HOGENOM" id="CLU_054212_0_0_9"/>
<evidence type="ECO:0000256" key="8">
    <source>
        <dbReference type="ARBA" id="ARBA00023136"/>
    </source>
</evidence>
<dbReference type="eggNOG" id="COG1270">
    <property type="taxonomic scope" value="Bacteria"/>
</dbReference>
<comment type="similarity">
    <text evidence="3 9">Belongs to the CobD/CbiB family.</text>
</comment>
<dbReference type="AlphaFoldDB" id="E6LP77"/>
<evidence type="ECO:0000256" key="9">
    <source>
        <dbReference type="HAMAP-Rule" id="MF_00024"/>
    </source>
</evidence>
<feature type="transmembrane region" description="Helical" evidence="9">
    <location>
        <begin position="316"/>
        <end position="338"/>
    </location>
</feature>
<evidence type="ECO:0000256" key="5">
    <source>
        <dbReference type="ARBA" id="ARBA00022573"/>
    </source>
</evidence>
<organism evidence="10 11">
    <name type="scientific">Lachnoanaerobaculum saburreum DSM 3986</name>
    <dbReference type="NCBI Taxonomy" id="887325"/>
    <lineage>
        <taxon>Bacteria</taxon>
        <taxon>Bacillati</taxon>
        <taxon>Bacillota</taxon>
        <taxon>Clostridia</taxon>
        <taxon>Lachnospirales</taxon>
        <taxon>Lachnospiraceae</taxon>
        <taxon>Lachnoanaerobaculum</taxon>
    </lineage>
</organism>
<dbReference type="GO" id="GO:0005886">
    <property type="term" value="C:plasma membrane"/>
    <property type="evidence" value="ECO:0007669"/>
    <property type="project" value="UniProtKB-SubCell"/>
</dbReference>
<feature type="transmembrane region" description="Helical" evidence="9">
    <location>
        <begin position="161"/>
        <end position="188"/>
    </location>
</feature>
<keyword evidence="6 9" id="KW-0812">Transmembrane</keyword>
<proteinExistence type="inferred from homology"/>
<feature type="transmembrane region" description="Helical" evidence="9">
    <location>
        <begin position="80"/>
        <end position="98"/>
    </location>
</feature>
<keyword evidence="10" id="KW-0436">Ligase</keyword>
<dbReference type="HAMAP" id="MF_00024">
    <property type="entry name" value="CobD_CbiB"/>
    <property type="match status" value="1"/>
</dbReference>
<comment type="caution">
    <text evidence="10">The sequence shown here is derived from an EMBL/GenBank/DDBJ whole genome shotgun (WGS) entry which is preliminary data.</text>
</comment>
<evidence type="ECO:0000313" key="10">
    <source>
        <dbReference type="EMBL" id="EFU76395.1"/>
    </source>
</evidence>
<evidence type="ECO:0000256" key="3">
    <source>
        <dbReference type="ARBA" id="ARBA00006263"/>
    </source>
</evidence>
<dbReference type="InterPro" id="IPR004485">
    <property type="entry name" value="Cobalamin_biosynth_CobD/CbiB"/>
</dbReference>
<evidence type="ECO:0000256" key="4">
    <source>
        <dbReference type="ARBA" id="ARBA00022475"/>
    </source>
</evidence>
<dbReference type="PANTHER" id="PTHR34308:SF1">
    <property type="entry name" value="COBALAMIN BIOSYNTHESIS PROTEIN CBIB"/>
    <property type="match status" value="1"/>
</dbReference>
<keyword evidence="5 9" id="KW-0169">Cobalamin biosynthesis</keyword>
<dbReference type="UniPathway" id="UPA00148"/>
<dbReference type="RefSeq" id="WP_008751527.1">
    <property type="nucleotide sequence ID" value="NZ_GL622296.1"/>
</dbReference>
<evidence type="ECO:0000256" key="2">
    <source>
        <dbReference type="ARBA" id="ARBA00004953"/>
    </source>
</evidence>
<dbReference type="PANTHER" id="PTHR34308">
    <property type="entry name" value="COBALAMIN BIOSYNTHESIS PROTEIN CBIB"/>
    <property type="match status" value="1"/>
</dbReference>
<dbReference type="GO" id="GO:0015420">
    <property type="term" value="F:ABC-type vitamin B12 transporter activity"/>
    <property type="evidence" value="ECO:0007669"/>
    <property type="project" value="UniProtKB-UniRule"/>
</dbReference>
<evidence type="ECO:0000256" key="7">
    <source>
        <dbReference type="ARBA" id="ARBA00022989"/>
    </source>
</evidence>
<gene>
    <name evidence="9 10" type="primary">cobD</name>
    <name evidence="10" type="ORF">HMPREF0381_1762</name>
</gene>
<feature type="transmembrane region" description="Helical" evidence="9">
    <location>
        <begin position="49"/>
        <end position="73"/>
    </location>
</feature>
<dbReference type="EMBL" id="AEPW01000075">
    <property type="protein sequence ID" value="EFU76395.1"/>
    <property type="molecule type" value="Genomic_DNA"/>
</dbReference>
<keyword evidence="8 9" id="KW-0472">Membrane</keyword>
<sequence length="339" mass="38602">MIYLLAFLCGFILDFFIRDFEKIPHLVRFIGISVSIFEKLFRKVFKSNIGLLFSGLLIVCFNIFIWGGLAYLINSFVYRINILAGFVIESFLFFQIFAKASLKFESMKVYYAIKSDDIEKSRKELSMIVGRDTDRLDYEHIIKAVIETVAENMSDGVVAPWFYATLGIIAAVFNNRFTGLILVLPIVYKTINTMDSMIGYKDEKYFYIGKAAARLDDIVNFLPARFSAFILLFVIFIISVTKNNSIIFTRSLKSFVKYRYIHSSPNAGQTESIIAGFLDTKLLGDAFYFGKLVKKRSIGDGNTKVKADDIIAVNNIMYFAYIVLLIINLIIGGIICFIL</sequence>
<keyword evidence="4 9" id="KW-1003">Cell membrane</keyword>
<dbReference type="Pfam" id="PF03186">
    <property type="entry name" value="CobD_Cbib"/>
    <property type="match status" value="1"/>
</dbReference>
<dbReference type="GO" id="GO:0016874">
    <property type="term" value="F:ligase activity"/>
    <property type="evidence" value="ECO:0007669"/>
    <property type="project" value="UniProtKB-KW"/>
</dbReference>
<evidence type="ECO:0000256" key="6">
    <source>
        <dbReference type="ARBA" id="ARBA00022692"/>
    </source>
</evidence>
<keyword evidence="7 9" id="KW-1133">Transmembrane helix</keyword>
<name>E6LP77_9FIRM</name>
<protein>
    <recommendedName>
        <fullName evidence="9">Cobalamin biosynthesis protein CobD</fullName>
    </recommendedName>
</protein>
<comment type="subcellular location">
    <subcellularLocation>
        <location evidence="1 9">Cell membrane</location>
        <topology evidence="1 9">Multi-pass membrane protein</topology>
    </subcellularLocation>
</comment>
<comment type="pathway">
    <text evidence="2 9">Cofactor biosynthesis; adenosylcobalamin biosynthesis.</text>
</comment>
<dbReference type="Proteomes" id="UP000003434">
    <property type="component" value="Unassembled WGS sequence"/>
</dbReference>
<feature type="transmembrane region" description="Helical" evidence="9">
    <location>
        <begin position="218"/>
        <end position="240"/>
    </location>
</feature>
<evidence type="ECO:0000313" key="11">
    <source>
        <dbReference type="Proteomes" id="UP000003434"/>
    </source>
</evidence>
<reference evidence="10 11" key="1">
    <citation type="submission" date="2010-12" db="EMBL/GenBank/DDBJ databases">
        <authorList>
            <person name="Muzny D."/>
            <person name="Qin X."/>
            <person name="Deng J."/>
            <person name="Jiang H."/>
            <person name="Liu Y."/>
            <person name="Qu J."/>
            <person name="Song X.-Z."/>
            <person name="Zhang L."/>
            <person name="Thornton R."/>
            <person name="Coyle M."/>
            <person name="Francisco L."/>
            <person name="Jackson L."/>
            <person name="Javaid M."/>
            <person name="Korchina V."/>
            <person name="Kovar C."/>
            <person name="Mata R."/>
            <person name="Mathew T."/>
            <person name="Ngo R."/>
            <person name="Nguyen L."/>
            <person name="Nguyen N."/>
            <person name="Okwuonu G."/>
            <person name="Ongeri F."/>
            <person name="Pham C."/>
            <person name="Simmons D."/>
            <person name="Wilczek-Boney K."/>
            <person name="Hale W."/>
            <person name="Jakkamsetti A."/>
            <person name="Pham P."/>
            <person name="Ruth R."/>
            <person name="San Lucas F."/>
            <person name="Warren J."/>
            <person name="Zhang J."/>
            <person name="Zhao Z."/>
            <person name="Zhou C."/>
            <person name="Zhu D."/>
            <person name="Lee S."/>
            <person name="Bess C."/>
            <person name="Blankenburg K."/>
            <person name="Forbes L."/>
            <person name="Fu Q."/>
            <person name="Gubbala S."/>
            <person name="Hirani K."/>
            <person name="Jayaseelan J.C."/>
            <person name="Lara F."/>
            <person name="Munidasa M."/>
            <person name="Palculict T."/>
            <person name="Patil S."/>
            <person name="Pu L.-L."/>
            <person name="Saada N."/>
            <person name="Tang L."/>
            <person name="Weissenberger G."/>
            <person name="Zhu Y."/>
            <person name="Hemphill L."/>
            <person name="Shang Y."/>
            <person name="Youmans B."/>
            <person name="Ayvaz T."/>
            <person name="Ross M."/>
            <person name="Santibanez J."/>
            <person name="Aqrawi P."/>
            <person name="Gross S."/>
            <person name="Joshi V."/>
            <person name="Fowler G."/>
            <person name="Nazareth L."/>
            <person name="Reid J."/>
            <person name="Worley K."/>
            <person name="Petrosino J."/>
            <person name="Highlander S."/>
            <person name="Gibbs R."/>
        </authorList>
    </citation>
    <scope>NUCLEOTIDE SEQUENCE [LARGE SCALE GENOMIC DNA]</scope>
    <source>
        <strain evidence="10 11">DSM 3986</strain>
    </source>
</reference>
<dbReference type="NCBIfam" id="TIGR00380">
    <property type="entry name" value="cobal_cbiB"/>
    <property type="match status" value="1"/>
</dbReference>
<comment type="function">
    <text evidence="9">Converts cobyric acid to cobinamide by the addition of aminopropanol on the F carboxylic group.</text>
</comment>